<evidence type="ECO:0000313" key="2">
    <source>
        <dbReference type="EMBL" id="KAA0017496.1"/>
    </source>
</evidence>
<gene>
    <name evidence="2" type="ORF">F0A16_13160</name>
</gene>
<reference evidence="2 3" key="1">
    <citation type="submission" date="2019-08" db="EMBL/GenBank/DDBJ databases">
        <title>Bioinformatics analysis of the strain L3 and L5.</title>
        <authorList>
            <person name="Li X."/>
        </authorList>
    </citation>
    <scope>NUCLEOTIDE SEQUENCE [LARGE SCALE GENOMIC DNA]</scope>
    <source>
        <strain evidence="2 3">L3</strain>
    </source>
</reference>
<keyword evidence="3" id="KW-1185">Reference proteome</keyword>
<comment type="caution">
    <text evidence="2">The sequence shown here is derived from an EMBL/GenBank/DDBJ whole genome shotgun (WGS) entry which is preliminary data.</text>
</comment>
<keyword evidence="2" id="KW-0808">Transferase</keyword>
<proteinExistence type="predicted"/>
<dbReference type="Proteomes" id="UP000466024">
    <property type="component" value="Unassembled WGS sequence"/>
</dbReference>
<evidence type="ECO:0000313" key="3">
    <source>
        <dbReference type="Proteomes" id="UP000466024"/>
    </source>
</evidence>
<dbReference type="EMBL" id="VTPX01000007">
    <property type="protein sequence ID" value="KAA0017496.1"/>
    <property type="molecule type" value="Genomic_DNA"/>
</dbReference>
<feature type="domain" description="Polysaccharide pyruvyl transferase" evidence="1">
    <location>
        <begin position="15"/>
        <end position="305"/>
    </location>
</feature>
<evidence type="ECO:0000259" key="1">
    <source>
        <dbReference type="Pfam" id="PF04230"/>
    </source>
</evidence>
<protein>
    <submittedName>
        <fullName evidence="2">Polysaccharide pyruvyl transferase family protein</fullName>
    </submittedName>
</protein>
<dbReference type="RefSeq" id="WP_149435863.1">
    <property type="nucleotide sequence ID" value="NZ_VTPX01000007.1"/>
</dbReference>
<dbReference type="Pfam" id="PF04230">
    <property type="entry name" value="PS_pyruv_trans"/>
    <property type="match status" value="1"/>
</dbReference>
<organism evidence="2 3">
    <name type="scientific">Salinicola corii</name>
    <dbReference type="NCBI Taxonomy" id="2606937"/>
    <lineage>
        <taxon>Bacteria</taxon>
        <taxon>Pseudomonadati</taxon>
        <taxon>Pseudomonadota</taxon>
        <taxon>Gammaproteobacteria</taxon>
        <taxon>Oceanospirillales</taxon>
        <taxon>Halomonadaceae</taxon>
        <taxon>Salinicola</taxon>
    </lineage>
</organism>
<dbReference type="AlphaFoldDB" id="A0A640WD76"/>
<dbReference type="InterPro" id="IPR007345">
    <property type="entry name" value="Polysacch_pyruvyl_Trfase"/>
</dbReference>
<accession>A0A640WD76</accession>
<dbReference type="GO" id="GO:0016740">
    <property type="term" value="F:transferase activity"/>
    <property type="evidence" value="ECO:0007669"/>
    <property type="project" value="UniProtKB-KW"/>
</dbReference>
<name>A0A640WD76_9GAMM</name>
<sequence length="383" mass="44067">MKKNIVLIGGAGAPNYGDELIVRGWLKFFGNHAEECNITFYENLAENSRKLHDQHATGKNRIQFQDDLVQVAKSYVGINFWEQIIRGYTFIEKRGLEKYAGYQLTPLLEADIIHLHGGGYLNNYDPEKGFYIGLLAALKEKHGTEIFATGIGFGPVPVPGAEIQGVIHDIFKQFRLFELRDVDNFRFLKKTFGEAAFHYGLDDCYLLSTGDLFQRDETGPRLYLSYLSYNISQASERYWDRLKKFSEKFEETIFWESYPWQDKEVFTYLKKKLPNLKKLEVKDALDHKVKIGSKDFVICSRFHVHFVLARAGLHGIYMKDSKYYDIKHQSIVDRGSTFTVANFSSSAIVNKGKIFDSPITVCDMSSHESKLELSKRMYSLCSP</sequence>